<proteinExistence type="predicted"/>
<feature type="non-terminal residue" evidence="2">
    <location>
        <position position="152"/>
    </location>
</feature>
<feature type="non-terminal residue" evidence="2">
    <location>
        <position position="1"/>
    </location>
</feature>
<name>A0A9N9JD19_9GLOM</name>
<sequence length="152" mass="17341">NKVQEEAQVQEAGPGPNDIIFVKKSYDPARSHKNLKNMSVWEGKIPAGNNPAYAFNKQQDNQTAYADTPYMPQLMASTRKAITNILKEELYKKNQIKTSLVIESIYAKYKYKGEGDAMNKANYELSQTHSYHRGKQHILLSENDIDPYLIQS</sequence>
<reference evidence="2" key="1">
    <citation type="submission" date="2021-06" db="EMBL/GenBank/DDBJ databases">
        <authorList>
            <person name="Kallberg Y."/>
            <person name="Tangrot J."/>
            <person name="Rosling A."/>
        </authorList>
    </citation>
    <scope>NUCLEOTIDE SEQUENCE</scope>
    <source>
        <strain evidence="2">IN212</strain>
    </source>
</reference>
<organism evidence="2 3">
    <name type="scientific">Racocetra fulgida</name>
    <dbReference type="NCBI Taxonomy" id="60492"/>
    <lineage>
        <taxon>Eukaryota</taxon>
        <taxon>Fungi</taxon>
        <taxon>Fungi incertae sedis</taxon>
        <taxon>Mucoromycota</taxon>
        <taxon>Glomeromycotina</taxon>
        <taxon>Glomeromycetes</taxon>
        <taxon>Diversisporales</taxon>
        <taxon>Gigasporaceae</taxon>
        <taxon>Racocetra</taxon>
    </lineage>
</organism>
<dbReference type="EMBL" id="CAJVPZ010047751">
    <property type="protein sequence ID" value="CAG8773012.1"/>
    <property type="molecule type" value="Genomic_DNA"/>
</dbReference>
<comment type="caution">
    <text evidence="2">The sequence shown here is derived from an EMBL/GenBank/DDBJ whole genome shotgun (WGS) entry which is preliminary data.</text>
</comment>
<accession>A0A9N9JD19</accession>
<dbReference type="OrthoDB" id="2413556at2759"/>
<evidence type="ECO:0000313" key="3">
    <source>
        <dbReference type="Proteomes" id="UP000789396"/>
    </source>
</evidence>
<protein>
    <submittedName>
        <fullName evidence="2">679_t:CDS:1</fullName>
    </submittedName>
</protein>
<evidence type="ECO:0000256" key="1">
    <source>
        <dbReference type="SAM" id="MobiDB-lite"/>
    </source>
</evidence>
<feature type="region of interest" description="Disordered" evidence="1">
    <location>
        <begin position="1"/>
        <end position="20"/>
    </location>
</feature>
<keyword evidence="3" id="KW-1185">Reference proteome</keyword>
<evidence type="ECO:0000313" key="2">
    <source>
        <dbReference type="EMBL" id="CAG8773012.1"/>
    </source>
</evidence>
<gene>
    <name evidence="2" type="ORF">RFULGI_LOCUS15202</name>
</gene>
<dbReference type="AlphaFoldDB" id="A0A9N9JD19"/>
<dbReference type="Proteomes" id="UP000789396">
    <property type="component" value="Unassembled WGS sequence"/>
</dbReference>